<keyword evidence="1" id="KW-0732">Signal</keyword>
<keyword evidence="4" id="KW-1185">Reference proteome</keyword>
<dbReference type="Gene3D" id="3.10.105.10">
    <property type="entry name" value="Dipeptide-binding Protein, Domain 3"/>
    <property type="match status" value="1"/>
</dbReference>
<dbReference type="PROSITE" id="PS51257">
    <property type="entry name" value="PROKAR_LIPOPROTEIN"/>
    <property type="match status" value="1"/>
</dbReference>
<dbReference type="SUPFAM" id="SSF53850">
    <property type="entry name" value="Periplasmic binding protein-like II"/>
    <property type="match status" value="1"/>
</dbReference>
<evidence type="ECO:0000259" key="2">
    <source>
        <dbReference type="Pfam" id="PF00496"/>
    </source>
</evidence>
<proteinExistence type="predicted"/>
<dbReference type="GO" id="GO:1904680">
    <property type="term" value="F:peptide transmembrane transporter activity"/>
    <property type="evidence" value="ECO:0007669"/>
    <property type="project" value="TreeGrafter"/>
</dbReference>
<dbReference type="Proteomes" id="UP000176288">
    <property type="component" value="Chromosome"/>
</dbReference>
<dbReference type="RefSeq" id="WP_071163342.1">
    <property type="nucleotide sequence ID" value="NZ_CP017812.1"/>
</dbReference>
<dbReference type="KEGG" id="avu:BK816_00055"/>
<name>A0A1D9MHZ0_9ACTO</name>
<feature type="domain" description="Solute-binding protein family 5" evidence="2">
    <location>
        <begin position="112"/>
        <end position="476"/>
    </location>
</feature>
<evidence type="ECO:0000313" key="4">
    <source>
        <dbReference type="Proteomes" id="UP000176288"/>
    </source>
</evidence>
<protein>
    <recommendedName>
        <fullName evidence="2">Solute-binding protein family 5 domain-containing protein</fullName>
    </recommendedName>
</protein>
<dbReference type="PANTHER" id="PTHR30290">
    <property type="entry name" value="PERIPLASMIC BINDING COMPONENT OF ABC TRANSPORTER"/>
    <property type="match status" value="1"/>
</dbReference>
<dbReference type="GO" id="GO:0015833">
    <property type="term" value="P:peptide transport"/>
    <property type="evidence" value="ECO:0007669"/>
    <property type="project" value="TreeGrafter"/>
</dbReference>
<reference evidence="3 4" key="1">
    <citation type="submission" date="2016-10" db="EMBL/GenBank/DDBJ databases">
        <title>Actinomyces aegypiusis sp. nov., isolated from the Aegypius monachus in Qinghai Tibet Plateau China.</title>
        <authorList>
            <person name="Wang Y."/>
        </authorList>
    </citation>
    <scope>NUCLEOTIDE SEQUENCE [LARGE SCALE GENOMIC DNA]</scope>
    <source>
        <strain evidence="3 4">VUL4_3</strain>
    </source>
</reference>
<dbReference type="EMBL" id="CP017812">
    <property type="protein sequence ID" value="AOZ71876.1"/>
    <property type="molecule type" value="Genomic_DNA"/>
</dbReference>
<dbReference type="Pfam" id="PF00496">
    <property type="entry name" value="SBP_bac_5"/>
    <property type="match status" value="1"/>
</dbReference>
<feature type="chain" id="PRO_5039144717" description="Solute-binding protein family 5 domain-containing protein" evidence="1">
    <location>
        <begin position="22"/>
        <end position="566"/>
    </location>
</feature>
<dbReference type="GO" id="GO:0042597">
    <property type="term" value="C:periplasmic space"/>
    <property type="evidence" value="ECO:0007669"/>
    <property type="project" value="UniProtKB-ARBA"/>
</dbReference>
<organism evidence="3 4">
    <name type="scientific">Boudabousia tangfeifanii</name>
    <dbReference type="NCBI Taxonomy" id="1912795"/>
    <lineage>
        <taxon>Bacteria</taxon>
        <taxon>Bacillati</taxon>
        <taxon>Actinomycetota</taxon>
        <taxon>Actinomycetes</taxon>
        <taxon>Actinomycetales</taxon>
        <taxon>Actinomycetaceae</taxon>
        <taxon>Boudabousia</taxon>
    </lineage>
</organism>
<sequence length="566" mass="62471">MNRAMKTTVSVLAAASLLVTAGCGAEEAKLGKSEKEISSTADYLHVPYEDLKQGGEVTFGVDDIPEQLNAFAGNMTTGTWDIWYWYNPIIALFDDAGEYYPNPDFVTKAEAKDVDGKTVVTYDLNEKAKYNDGTPIDWTVWKATAETGSGKDPDMSLNDSSGYAAIEKVERGSSDFQVVVTYKTQFPWWKKNFSTLMHPKLAAMGAEEFASTYVNNPHPEWGAGPYKVKEVDSKQGIATFVPNENWWGQPAKLDAVHYRYMEGNADMNAFLNGEIDLVGVGNKERLSRLKEGTKIYTGTSRNEAFLTLNSKRPFLGDVKVRTAIFKAIDRDTIMKIRFNGMNYQGVPLGSMLYKPTQPGYNDNLGDLGKFDLEAAKKLLDEAGWKLEDGKEYRTNDKGEELELLLPTFAQDDLSKSINEALLAMFKNAGIKLNLKQSSPADYPKIMQERAFDFMLSGMTADNPFGMGDVCQFYQQGQTLIKAGLGNDEIDKMCQASITASSEEEANKLGNETEAAYFKLAGIMPLLTGPVMVTTKPGLANRGAMGFSRVAPQMLGWAKDGFTPEAK</sequence>
<gene>
    <name evidence="3" type="ORF">BK816_00055</name>
</gene>
<evidence type="ECO:0000313" key="3">
    <source>
        <dbReference type="EMBL" id="AOZ71876.1"/>
    </source>
</evidence>
<dbReference type="PIRSF" id="PIRSF002741">
    <property type="entry name" value="MppA"/>
    <property type="match status" value="1"/>
</dbReference>
<dbReference type="GO" id="GO:0043190">
    <property type="term" value="C:ATP-binding cassette (ABC) transporter complex"/>
    <property type="evidence" value="ECO:0007669"/>
    <property type="project" value="InterPro"/>
</dbReference>
<dbReference type="InterPro" id="IPR030678">
    <property type="entry name" value="Peptide/Ni-bd"/>
</dbReference>
<dbReference type="PANTHER" id="PTHR30290:SF65">
    <property type="entry name" value="MONOACYL PHOSPHATIDYLINOSITOL TETRAMANNOSIDE-BINDING PROTEIN LPQW-RELATED"/>
    <property type="match status" value="1"/>
</dbReference>
<dbReference type="AlphaFoldDB" id="A0A1D9MHZ0"/>
<dbReference type="InterPro" id="IPR000914">
    <property type="entry name" value="SBP_5_dom"/>
</dbReference>
<evidence type="ECO:0000256" key="1">
    <source>
        <dbReference type="SAM" id="SignalP"/>
    </source>
</evidence>
<dbReference type="Gene3D" id="3.40.190.10">
    <property type="entry name" value="Periplasmic binding protein-like II"/>
    <property type="match status" value="1"/>
</dbReference>
<dbReference type="OrthoDB" id="7888869at2"/>
<dbReference type="CDD" id="cd08501">
    <property type="entry name" value="PBP2_Lpqw"/>
    <property type="match status" value="1"/>
</dbReference>
<feature type="signal peptide" evidence="1">
    <location>
        <begin position="1"/>
        <end position="21"/>
    </location>
</feature>
<accession>A0A1D9MHZ0</accession>
<dbReference type="STRING" id="1912795.BK816_00055"/>
<dbReference type="InterPro" id="IPR039424">
    <property type="entry name" value="SBP_5"/>
</dbReference>